<gene>
    <name evidence="8" type="ORF">BRENAR_LOCUS3618</name>
</gene>
<dbReference type="Proteomes" id="UP000290900">
    <property type="component" value="Unassembled WGS sequence"/>
</dbReference>
<feature type="repeat" description="WD" evidence="5">
    <location>
        <begin position="1615"/>
        <end position="1656"/>
    </location>
</feature>
<dbReference type="InterPro" id="IPR036372">
    <property type="entry name" value="BEACH_dom_sf"/>
</dbReference>
<sequence length="1786" mass="202418">MINDTRLVVQTKPQSPDAISQTFESFAFELGRLYQICLVHYTDRKSSSSIELYVNGEFIESRSTRPILASAHRHQLKFNLQIDGSSETDNVIPEIISSMIINSTQSREWILLSHSLGPNYSGTYQDPNLISLLDPKTLMKLRLKLRENLEDEEKTSNDLHLLEKAHVDSHKIVLNFHCMNYELMADMVKINIQTMAKSPQPILFRSDKILFYNPISINNTLFSIGGFGIVLRLVAESNTTDHLVNSLQLLFHVLESDPRSLAEFGSKSGYDVLATLLKTKKSLIKMDVLMSILEFIGYNEDSPVDSIIANKLAYCTLISDFEIWQPQRLTGGHIDPASKDTFKFVLFQLSMFGDGSKYHSYNLKKLDDMKIVKRVIQALKYRLVDDDLLPILHDSLLILVRQNPTTDIIKAMSLYVVYALAGDSTTNSKNCGISILDIIVSLICDPIDFISSDAFKQVLKCINAKWLMILLDHDDPKVVKLALQLLLRVLSLLGPRAQRAFNESGGLIMLRKCLSKDWYDNDIMIILLCGAFGVRYSHPDIIEFIQKLPTDSNVVMNGLLLVINGMLETCINDIQDVVDSVADVELNETVLNGINFLGSYAQVLELLLKKDCDFRWITEVMLIVLSLEKIEELGPTIPSISTLTANYRDLLASFFLQKLLGDKPSGRDYIKKIVSHEKDLFSLAVMPSILDHINQSDKSILKDQDVCCSLLRLITVYLQMGQGSLEIIGSILFKVENEEYLAKSTTAFKSCRSQFATSYLTFFVKSTSPHMIRFYCSLLMTYERIICYGLDDLSVLVSILFEDLLSDDDEVSSLSANCLRMIAMDSGLSINKEQGGILSKSTSRNDEELRSLVYSDRGPKDMLSSKTSTELPGRRSSSVLIDTFKDGIQNQHLKRWNLESIAKAIVDVETKKFNRHIQDDKDDLAYYISMYDKIRSRIPVDDLTYGYYLDSTEGRYRMHKKMLRKPILESMIQLDDGSAGDAFADSAPPEMDTSGYEFVSEQTDLSTFQEDKNRKVIRSLYVHDKIVQIYNTTQILGLETFESILIIGLTHFYLAENYFHTADGDIVDINDAPESERDAYVKIIRHSSANDKATSHNTKSWPMDQLISASKRKFLLRDVAIELFFTDGGSVLLTCGNRSLRNSLFGQLSSKITAKYTDEDLEEAMKLASRQKITFMNRGNQDGGKLSSMLFNTFINSTVPPSANASMSKITKKWKRGELSNFYYLMLINTIAGRTTNDLTQYPVFPFVIADYESEELDLDDPATFRDLSKPMGAQTPRRATQYQERYNACAEIAPDLPPAHYGTHYSSAMVVASYLIRLEPFVRSYLIVQDGKFDHADRLFYSMERTWKSASSDNTSDVRELIPEFYYLPEFLVNSNHFDFGTLQDGTPVNDVELPPWAKNDPLIFVQKMRQALESSYVSEHLPDWIDLVFGYKQKGPEAAKALNVFHHLSYAGAIDLDTVEDDRERTVVISTIHNFGQTPLQIFNKPHPKRWKKLPSFHFNPAGLVIPVSTEKDAGCKRNDKMSVRRYSSCNLILNESMVFEQLSQGKITRFELLGEDNLFAVGFDDGSILVYKLTANTLNSITNSQRSSIQYSRIYPTSQNPNCLELQNIDVMRGHSDGIKDMKISHYNGVMVTLSKNGEVILWNLADYDKIRDISMGRERLIGISDEEGYIGTIDDEEWLRLYTINGEMVDRVKLKEGATVVEFSERDKVDNIPWKEVALIAVGFKDGSIEMYELKLGRYWMMSKIGEMRVEGEIAGLQFRLGVSLNGEGEKVGRGYLTADLS</sequence>
<evidence type="ECO:0000256" key="3">
    <source>
        <dbReference type="ARBA" id="ARBA00054699"/>
    </source>
</evidence>
<keyword evidence="9" id="KW-1185">Reference proteome</keyword>
<dbReference type="SUPFAM" id="SSF50729">
    <property type="entry name" value="PH domain-like"/>
    <property type="match status" value="1"/>
</dbReference>
<dbReference type="SUPFAM" id="SSF81837">
    <property type="entry name" value="BEACH domain"/>
    <property type="match status" value="1"/>
</dbReference>
<dbReference type="InterPro" id="IPR036322">
    <property type="entry name" value="WD40_repeat_dom_sf"/>
</dbReference>
<comment type="function">
    <text evidence="3">May be involved in protein sorting and cell wall formation.</text>
</comment>
<dbReference type="OrthoDB" id="26681at2759"/>
<protein>
    <recommendedName>
        <fullName evidence="4">Beige protein homolog 1</fullName>
    </recommendedName>
</protein>
<dbReference type="FunCoup" id="A0A448YPT3">
    <property type="interactions" value="9"/>
</dbReference>
<dbReference type="Pfam" id="PF02138">
    <property type="entry name" value="Beach"/>
    <property type="match status" value="1"/>
</dbReference>
<dbReference type="CDD" id="cd06071">
    <property type="entry name" value="Beach"/>
    <property type="match status" value="1"/>
</dbReference>
<keyword evidence="2" id="KW-0677">Repeat</keyword>
<accession>A0A448YPT3</accession>
<dbReference type="Gene3D" id="2.130.10.10">
    <property type="entry name" value="YVTN repeat-like/Quinoprotein amine dehydrogenase"/>
    <property type="match status" value="1"/>
</dbReference>
<dbReference type="STRING" id="13370.A0A448YPT3"/>
<dbReference type="SUPFAM" id="SSF50978">
    <property type="entry name" value="WD40 repeat-like"/>
    <property type="match status" value="1"/>
</dbReference>
<evidence type="ECO:0000313" key="8">
    <source>
        <dbReference type="EMBL" id="VEU22887.1"/>
    </source>
</evidence>
<dbReference type="PANTHER" id="PTHR13743">
    <property type="entry name" value="BEIGE/BEACH-RELATED"/>
    <property type="match status" value="1"/>
</dbReference>
<dbReference type="PROSITE" id="PS00678">
    <property type="entry name" value="WD_REPEATS_1"/>
    <property type="match status" value="1"/>
</dbReference>
<dbReference type="InterPro" id="IPR023362">
    <property type="entry name" value="PH-BEACH_dom"/>
</dbReference>
<keyword evidence="1 5" id="KW-0853">WD repeat</keyword>
<evidence type="ECO:0000256" key="4">
    <source>
        <dbReference type="ARBA" id="ARBA00073334"/>
    </source>
</evidence>
<organism evidence="8 9">
    <name type="scientific">Brettanomyces naardenensis</name>
    <name type="common">Yeast</name>
    <dbReference type="NCBI Taxonomy" id="13370"/>
    <lineage>
        <taxon>Eukaryota</taxon>
        <taxon>Fungi</taxon>
        <taxon>Dikarya</taxon>
        <taxon>Ascomycota</taxon>
        <taxon>Saccharomycotina</taxon>
        <taxon>Pichiomycetes</taxon>
        <taxon>Pichiales</taxon>
        <taxon>Pichiaceae</taxon>
        <taxon>Brettanomyces</taxon>
    </lineage>
</organism>
<dbReference type="InterPro" id="IPR016024">
    <property type="entry name" value="ARM-type_fold"/>
</dbReference>
<dbReference type="InParanoid" id="A0A448YPT3"/>
<evidence type="ECO:0000256" key="1">
    <source>
        <dbReference type="ARBA" id="ARBA00022574"/>
    </source>
</evidence>
<dbReference type="PROSITE" id="PS50197">
    <property type="entry name" value="BEACH"/>
    <property type="match status" value="1"/>
</dbReference>
<evidence type="ECO:0000256" key="5">
    <source>
        <dbReference type="PROSITE-ProRule" id="PRU00221"/>
    </source>
</evidence>
<dbReference type="InterPro" id="IPR050865">
    <property type="entry name" value="BEACH_Domain"/>
</dbReference>
<dbReference type="InterPro" id="IPR001680">
    <property type="entry name" value="WD40_rpt"/>
</dbReference>
<dbReference type="FunFam" id="1.10.1540.10:FF:000001">
    <property type="entry name" value="neurobeachin isoform X1"/>
    <property type="match status" value="1"/>
</dbReference>
<dbReference type="Gene3D" id="2.30.29.30">
    <property type="entry name" value="Pleckstrin-homology domain (PH domain)/Phosphotyrosine-binding domain (PTB)"/>
    <property type="match status" value="1"/>
</dbReference>
<dbReference type="SMART" id="SM01026">
    <property type="entry name" value="Beach"/>
    <property type="match status" value="1"/>
</dbReference>
<dbReference type="PANTHER" id="PTHR13743:SF123">
    <property type="entry name" value="PROTEIN FAN"/>
    <property type="match status" value="1"/>
</dbReference>
<dbReference type="PROSITE" id="PS51783">
    <property type="entry name" value="PH_BEACH"/>
    <property type="match status" value="1"/>
</dbReference>
<dbReference type="SMART" id="SM00320">
    <property type="entry name" value="WD40"/>
    <property type="match status" value="2"/>
</dbReference>
<dbReference type="InterPro" id="IPR015943">
    <property type="entry name" value="WD40/YVTN_repeat-like_dom_sf"/>
</dbReference>
<dbReference type="Gene3D" id="1.10.1540.10">
    <property type="entry name" value="BEACH domain"/>
    <property type="match status" value="1"/>
</dbReference>
<evidence type="ECO:0000313" key="9">
    <source>
        <dbReference type="Proteomes" id="UP000290900"/>
    </source>
</evidence>
<proteinExistence type="predicted"/>
<evidence type="ECO:0000259" key="6">
    <source>
        <dbReference type="PROSITE" id="PS50197"/>
    </source>
</evidence>
<dbReference type="InterPro" id="IPR019775">
    <property type="entry name" value="WD40_repeat_CS"/>
</dbReference>
<dbReference type="Pfam" id="PF14844">
    <property type="entry name" value="PH_BEACH"/>
    <property type="match status" value="1"/>
</dbReference>
<feature type="domain" description="BEACH" evidence="6">
    <location>
        <begin position="1199"/>
        <end position="1492"/>
    </location>
</feature>
<feature type="domain" description="BEACH-type PH" evidence="7">
    <location>
        <begin position="1021"/>
        <end position="1149"/>
    </location>
</feature>
<evidence type="ECO:0000256" key="2">
    <source>
        <dbReference type="ARBA" id="ARBA00022737"/>
    </source>
</evidence>
<reference evidence="8 9" key="1">
    <citation type="submission" date="2018-12" db="EMBL/GenBank/DDBJ databases">
        <authorList>
            <person name="Tiukova I."/>
            <person name="Dainat J."/>
        </authorList>
    </citation>
    <scope>NUCLEOTIDE SEQUENCE [LARGE SCALE GENOMIC DNA]</scope>
</reference>
<name>A0A448YPT3_BRENA</name>
<dbReference type="EMBL" id="CAACVR010000033">
    <property type="protein sequence ID" value="VEU22887.1"/>
    <property type="molecule type" value="Genomic_DNA"/>
</dbReference>
<dbReference type="PROSITE" id="PS50082">
    <property type="entry name" value="WD_REPEATS_2"/>
    <property type="match status" value="1"/>
</dbReference>
<dbReference type="InterPro" id="IPR000409">
    <property type="entry name" value="BEACH_dom"/>
</dbReference>
<dbReference type="SUPFAM" id="SSF48371">
    <property type="entry name" value="ARM repeat"/>
    <property type="match status" value="1"/>
</dbReference>
<evidence type="ECO:0000259" key="7">
    <source>
        <dbReference type="PROSITE" id="PS51783"/>
    </source>
</evidence>
<dbReference type="InterPro" id="IPR011993">
    <property type="entry name" value="PH-like_dom_sf"/>
</dbReference>